<reference evidence="3 4" key="1">
    <citation type="submission" date="2019-03" db="EMBL/GenBank/DDBJ databases">
        <authorList>
            <person name="Sebastian G."/>
            <person name="Baumann P."/>
            <person name="Ruckert C."/>
            <person name="Kalinowski J."/>
            <person name="Nebel B."/>
            <person name="Takors R."/>
            <person name="Blombach B."/>
        </authorList>
    </citation>
    <scope>NUCLEOTIDE SEQUENCE [LARGE SCALE GENOMIC DNA]</scope>
    <source>
        <strain evidence="3 4">DSM 1084</strain>
        <plasmid evidence="3 4">pDSM1084</plasmid>
    </source>
</reference>
<keyword evidence="3" id="KW-0614">Plasmid</keyword>
<feature type="transmembrane region" description="Helical" evidence="1">
    <location>
        <begin position="76"/>
        <end position="97"/>
    </location>
</feature>
<dbReference type="Pfam" id="PF04956">
    <property type="entry name" value="TrbC"/>
    <property type="match status" value="1"/>
</dbReference>
<evidence type="ECO:0000313" key="4">
    <source>
        <dbReference type="Proteomes" id="UP000293912"/>
    </source>
</evidence>
<accession>A0A4P6X3F0</accession>
<sequence length="99" mass="10132" precursor="true">MTSHTTIPRSGAFALAALVGLAFLVSPEAAFAQAQVNTVLSRVVTMLTGAGVLILTVAIIWVGYKMIFAGARFSDVAHILIGGILIGGAATFASWLLGS</sequence>
<feature type="chain" id="PRO_5020946274" evidence="2">
    <location>
        <begin position="33"/>
        <end position="99"/>
    </location>
</feature>
<dbReference type="EMBL" id="CP037868">
    <property type="protein sequence ID" value="QBM30640.1"/>
    <property type="molecule type" value="Genomic_DNA"/>
</dbReference>
<geneLocation type="plasmid" evidence="3 4">
    <name>pDSM1084</name>
</geneLocation>
<keyword evidence="1" id="KW-0472">Membrane</keyword>
<dbReference type="InterPro" id="IPR007039">
    <property type="entry name" value="TrbC/VirB2"/>
</dbReference>
<proteinExistence type="predicted"/>
<dbReference type="Proteomes" id="UP000293912">
    <property type="component" value="Plasmid pDSM1084"/>
</dbReference>
<dbReference type="RefSeq" id="WP_133158243.1">
    <property type="nucleotide sequence ID" value="NZ_CP037868.1"/>
</dbReference>
<feature type="signal peptide" evidence="2">
    <location>
        <begin position="1"/>
        <end position="32"/>
    </location>
</feature>
<keyword evidence="4" id="KW-1185">Reference proteome</keyword>
<gene>
    <name evidence="3" type="primary">virB13</name>
    <name evidence="3" type="ORF">HPF_23330</name>
</gene>
<organism evidence="3 4">
    <name type="scientific">Hydrogenophaga pseudoflava</name>
    <name type="common">Pseudomonas carboxydoflava</name>
    <dbReference type="NCBI Taxonomy" id="47421"/>
    <lineage>
        <taxon>Bacteria</taxon>
        <taxon>Pseudomonadati</taxon>
        <taxon>Pseudomonadota</taxon>
        <taxon>Betaproteobacteria</taxon>
        <taxon>Burkholderiales</taxon>
        <taxon>Comamonadaceae</taxon>
        <taxon>Hydrogenophaga</taxon>
    </lineage>
</organism>
<evidence type="ECO:0000313" key="3">
    <source>
        <dbReference type="EMBL" id="QBM30640.1"/>
    </source>
</evidence>
<evidence type="ECO:0000256" key="2">
    <source>
        <dbReference type="SAM" id="SignalP"/>
    </source>
</evidence>
<keyword evidence="1" id="KW-0812">Transmembrane</keyword>
<feature type="transmembrane region" description="Helical" evidence="1">
    <location>
        <begin position="44"/>
        <end position="64"/>
    </location>
</feature>
<keyword evidence="1" id="KW-1133">Transmembrane helix</keyword>
<name>A0A4P6X3F0_HYDPS</name>
<dbReference type="KEGG" id="hpse:HPF_23330"/>
<keyword evidence="2" id="KW-0732">Signal</keyword>
<dbReference type="AlphaFoldDB" id="A0A4P6X3F0"/>
<evidence type="ECO:0000256" key="1">
    <source>
        <dbReference type="SAM" id="Phobius"/>
    </source>
</evidence>
<protein>
    <submittedName>
        <fullName evidence="3">Type IV secretion system protein virB2</fullName>
    </submittedName>
</protein>